<gene>
    <name evidence="4" type="ORF">GTI81_09020</name>
</gene>
<name>A0AAP6V8G8_ENTFL</name>
<dbReference type="Pfam" id="PF14287">
    <property type="entry name" value="DUF4368"/>
    <property type="match status" value="1"/>
</dbReference>
<dbReference type="RefSeq" id="WP_160808350.1">
    <property type="nucleotide sequence ID" value="NZ_WVTG01000001.1"/>
</dbReference>
<dbReference type="InterPro" id="IPR050639">
    <property type="entry name" value="SSR_resolvase"/>
</dbReference>
<feature type="coiled-coil region" evidence="1">
    <location>
        <begin position="421"/>
        <end position="497"/>
    </location>
</feature>
<dbReference type="PROSITE" id="PS51736">
    <property type="entry name" value="RECOMBINASES_3"/>
    <property type="match status" value="1"/>
</dbReference>
<dbReference type="InterPro" id="IPR011109">
    <property type="entry name" value="DNA_bind_recombinase_dom"/>
</dbReference>
<keyword evidence="1" id="KW-0175">Coiled coil</keyword>
<accession>A0AAP6V8G8</accession>
<dbReference type="PANTHER" id="PTHR30461:SF23">
    <property type="entry name" value="DNA RECOMBINASE-RELATED"/>
    <property type="match status" value="1"/>
</dbReference>
<evidence type="ECO:0000313" key="5">
    <source>
        <dbReference type="Proteomes" id="UP000429730"/>
    </source>
</evidence>
<reference evidence="4 5" key="1">
    <citation type="submission" date="2019-04" db="EMBL/GenBank/DDBJ databases">
        <title>Step-wise assembly of the neonatal virome modulated by breast feeding.</title>
        <authorList>
            <person name="Liang G."/>
            <person name="Bushman F."/>
        </authorList>
    </citation>
    <scope>NUCLEOTIDE SEQUENCE [LARGE SCALE GENOMIC DNA]</scope>
    <source>
        <strain evidence="4 5">E3754</strain>
    </source>
</reference>
<dbReference type="InterPro" id="IPR025827">
    <property type="entry name" value="Zn_ribbon_recom_dom"/>
</dbReference>
<dbReference type="InterPro" id="IPR025378">
    <property type="entry name" value="DUF4368"/>
</dbReference>
<dbReference type="Pfam" id="PF00239">
    <property type="entry name" value="Resolvase"/>
    <property type="match status" value="1"/>
</dbReference>
<dbReference type="InterPro" id="IPR036162">
    <property type="entry name" value="Resolvase-like_N_sf"/>
</dbReference>
<evidence type="ECO:0000313" key="4">
    <source>
        <dbReference type="EMBL" id="MXS52851.1"/>
    </source>
</evidence>
<proteinExistence type="predicted"/>
<feature type="domain" description="Recombinase" evidence="3">
    <location>
        <begin position="195"/>
        <end position="330"/>
    </location>
</feature>
<dbReference type="CDD" id="cd03770">
    <property type="entry name" value="SR_TndX_transposase"/>
    <property type="match status" value="1"/>
</dbReference>
<dbReference type="Proteomes" id="UP000429730">
    <property type="component" value="Unassembled WGS sequence"/>
</dbReference>
<dbReference type="SUPFAM" id="SSF53041">
    <property type="entry name" value="Resolvase-like"/>
    <property type="match status" value="1"/>
</dbReference>
<organism evidence="4 5">
    <name type="scientific">Enterococcus faecalis</name>
    <name type="common">Streptococcus faecalis</name>
    <dbReference type="NCBI Taxonomy" id="1351"/>
    <lineage>
        <taxon>Bacteria</taxon>
        <taxon>Bacillati</taxon>
        <taxon>Bacillota</taxon>
        <taxon>Bacilli</taxon>
        <taxon>Lactobacillales</taxon>
        <taxon>Enterococcaceae</taxon>
        <taxon>Enterococcus</taxon>
    </lineage>
</organism>
<evidence type="ECO:0000259" key="3">
    <source>
        <dbReference type="PROSITE" id="PS51737"/>
    </source>
</evidence>
<dbReference type="GO" id="GO:0003677">
    <property type="term" value="F:DNA binding"/>
    <property type="evidence" value="ECO:0007669"/>
    <property type="project" value="InterPro"/>
</dbReference>
<dbReference type="SMART" id="SM00857">
    <property type="entry name" value="Resolvase"/>
    <property type="match status" value="1"/>
</dbReference>
<dbReference type="Gene3D" id="3.40.50.1390">
    <property type="entry name" value="Resolvase, N-terminal catalytic domain"/>
    <property type="match status" value="1"/>
</dbReference>
<dbReference type="PANTHER" id="PTHR30461">
    <property type="entry name" value="DNA-INVERTASE FROM LAMBDOID PROPHAGE"/>
    <property type="match status" value="1"/>
</dbReference>
<evidence type="ECO:0000256" key="1">
    <source>
        <dbReference type="SAM" id="Coils"/>
    </source>
</evidence>
<comment type="caution">
    <text evidence="4">The sequence shown here is derived from an EMBL/GenBank/DDBJ whole genome shotgun (WGS) entry which is preliminary data.</text>
</comment>
<protein>
    <submittedName>
        <fullName evidence="4">DUF4368 domain-containing protein</fullName>
    </submittedName>
</protein>
<evidence type="ECO:0000259" key="2">
    <source>
        <dbReference type="PROSITE" id="PS51736"/>
    </source>
</evidence>
<dbReference type="AlphaFoldDB" id="A0AAP6V8G8"/>
<dbReference type="EMBL" id="WVTJ01000015">
    <property type="protein sequence ID" value="MXS52851.1"/>
    <property type="molecule type" value="Genomic_DNA"/>
</dbReference>
<dbReference type="Pfam" id="PF13408">
    <property type="entry name" value="Zn_ribbon_recom"/>
    <property type="match status" value="1"/>
</dbReference>
<dbReference type="Pfam" id="PF07508">
    <property type="entry name" value="Recombinase"/>
    <property type="match status" value="1"/>
</dbReference>
<dbReference type="PROSITE" id="PS51737">
    <property type="entry name" value="RECOMBINASE_DNA_BIND"/>
    <property type="match status" value="1"/>
</dbReference>
<dbReference type="Gene3D" id="3.90.1750.20">
    <property type="entry name" value="Putative Large Serine Recombinase, Chain B, Domain 2"/>
    <property type="match status" value="1"/>
</dbReference>
<dbReference type="InterPro" id="IPR038109">
    <property type="entry name" value="DNA_bind_recomb_sf"/>
</dbReference>
<dbReference type="GO" id="GO:0000150">
    <property type="term" value="F:DNA strand exchange activity"/>
    <property type="evidence" value="ECO:0007669"/>
    <property type="project" value="InterPro"/>
</dbReference>
<feature type="domain" description="Resolvase/invertase-type recombinase catalytic" evidence="2">
    <location>
        <begin position="36"/>
        <end position="187"/>
    </location>
</feature>
<dbReference type="InterPro" id="IPR006119">
    <property type="entry name" value="Resolv_N"/>
</dbReference>
<sequence length="558" mass="64940">MKSSKGENIMNLDTLQRTLTTQNHNFSRRNKGKQELTVLYARLSQDDGTQGDSDSITNQKAMLEKFARDNNLYNTKFFVDDGYSGTNFNRPGFQEALDLVNNGVVKNFVVKDLSRFGRSYAEVALYTEILFPKLDVRFIAVNDGVDSETQDANEIDFAPFRNVFNEFYAKDTSKKIRAVQRTKGLAGERLAVIPPFGYTKDPNDRNHLLVDEEASKVVQKIFDYCINGYGPHQIAKKLQKERTPTVSEYRAKSNSPVCNWDSKKVVEILERPDYLGHTVNFKTSTKSYRDKRKIYNDPKDWVVFKNTHEPIIDQATFDLVQKMRQKRRRNTKSGRVGLFSGLVHCFDCKRHHVFATAKSISPNQERYVCSGYQNPNYDCDNAHYIREMKLTEIVLSDINDKIDFLKQHEKQFTDSLAKRAKTDQQKELKKAEKRVIEAKKRASELDSIIKRLYEDNVLGKLSDERFNILSKDYEFEQSKLKQEIDELETRLLKQKEDVRNVQKFLDIVRKYTTLEKLTPSIVNELIDRIEIHKPDKSSGKRTQQIDIYYRFVGKLDDL</sequence>